<evidence type="ECO:0000256" key="1">
    <source>
        <dbReference type="ARBA" id="ARBA00004388"/>
    </source>
</evidence>
<reference evidence="22" key="1">
    <citation type="submission" date="2017-11" db="EMBL/GenBank/DDBJ databases">
        <authorList>
            <person name="Seth-Smith MB H."/>
        </authorList>
    </citation>
    <scope>NUCLEOTIDE SEQUENCE [LARGE SCALE GENOMIC DNA]</scope>
</reference>
<dbReference type="EC" id="2.4.99.12" evidence="4 19"/>
<dbReference type="Proteomes" id="UP000258476">
    <property type="component" value="Chromosome"/>
</dbReference>
<feature type="domain" description="3-deoxy-D-manno-octulosonic-acid transferase N-terminal" evidence="20">
    <location>
        <begin position="43"/>
        <end position="220"/>
    </location>
</feature>
<dbReference type="PANTHER" id="PTHR42755:SF1">
    <property type="entry name" value="3-DEOXY-D-MANNO-OCTULOSONIC ACID TRANSFERASE, MITOCHONDRIAL-RELATED"/>
    <property type="match status" value="1"/>
</dbReference>
<dbReference type="GO" id="GO:0005886">
    <property type="term" value="C:plasma membrane"/>
    <property type="evidence" value="ECO:0007669"/>
    <property type="project" value="UniProtKB-SubCell"/>
</dbReference>
<keyword evidence="19" id="KW-0472">Membrane</keyword>
<comment type="catalytic activity">
    <reaction evidence="16 19">
        <text>lipid IVA (E. coli) + CMP-3-deoxy-beta-D-manno-octulosonate = alpha-Kdo-(2-&gt;6)-lipid IVA (E. coli) + CMP + H(+)</text>
        <dbReference type="Rhea" id="RHEA:28066"/>
        <dbReference type="ChEBI" id="CHEBI:15378"/>
        <dbReference type="ChEBI" id="CHEBI:58603"/>
        <dbReference type="ChEBI" id="CHEBI:60364"/>
        <dbReference type="ChEBI" id="CHEBI:60377"/>
        <dbReference type="ChEBI" id="CHEBI:85987"/>
        <dbReference type="EC" id="2.4.99.12"/>
    </reaction>
</comment>
<evidence type="ECO:0000313" key="22">
    <source>
        <dbReference type="Proteomes" id="UP000258476"/>
    </source>
</evidence>
<dbReference type="PANTHER" id="PTHR42755">
    <property type="entry name" value="3-DEOXY-MANNO-OCTULOSONATE CYTIDYLYLTRANSFERASE"/>
    <property type="match status" value="1"/>
</dbReference>
<dbReference type="InterPro" id="IPR039901">
    <property type="entry name" value="Kdotransferase"/>
</dbReference>
<evidence type="ECO:0000256" key="7">
    <source>
        <dbReference type="ARBA" id="ARBA00019077"/>
    </source>
</evidence>
<dbReference type="InterPro" id="IPR038107">
    <property type="entry name" value="Glycos_transf_N_sf"/>
</dbReference>
<feature type="site" description="Transition state stabilizer" evidence="18">
    <location>
        <position position="219"/>
    </location>
</feature>
<sequence length="434" mass="49630">MIKRRMTKLHTFLYDCFLILAFTIALPKILYKKFVHGKYKKALKIRFGLKKPQLLGEGPVVWFHGASVGEVSLLVPIVEKFMKDYPHWRCVVTACSESGYENAERLFGPIGVTTFILPLDLSLIIKPVVRAISPSLLVFSEGDCWLNFVEESKKIGATAIVINGKLSANSCKWFTILKRFGRNYFSPIDGFLLQDDQHKARFLRLGVDEKKITVTGNIKTYTETSSENNKRSYWRQKLQISDNAELLVLGSTHPKDVNAWIPVIRQLRHRNLKVLWVPRHIERTKELESLLVKENISYGLWSRESTFDKNDAIIVDAIGWLKQLYFAADLAFVGGTFDDRVGGHNLLEPLQCGVPLMFGPYIKSQSDLAMRLLSIGAGCCLDERNMLEVITSLLDHPEERIAYIHKGNTFLHEERAAFDCTWESFKRYIPCVKI</sequence>
<evidence type="ECO:0000259" key="20">
    <source>
        <dbReference type="Pfam" id="PF04413"/>
    </source>
</evidence>
<evidence type="ECO:0000256" key="3">
    <source>
        <dbReference type="ARBA" id="ARBA00006380"/>
    </source>
</evidence>
<keyword evidence="13 19" id="KW-1133">Transmembrane helix</keyword>
<evidence type="ECO:0000256" key="19">
    <source>
        <dbReference type="RuleBase" id="RU365103"/>
    </source>
</evidence>
<feature type="active site" description="Proton acceptor" evidence="17">
    <location>
        <position position="70"/>
    </location>
</feature>
<evidence type="ECO:0000256" key="14">
    <source>
        <dbReference type="ARBA" id="ARBA00034401"/>
    </source>
</evidence>
<evidence type="ECO:0000256" key="11">
    <source>
        <dbReference type="ARBA" id="ARBA00022968"/>
    </source>
</evidence>
<dbReference type="InterPro" id="IPR007507">
    <property type="entry name" value="Glycos_transf_N"/>
</dbReference>
<keyword evidence="19" id="KW-0997">Cell inner membrane</keyword>
<comment type="subcellular location">
    <subcellularLocation>
        <location evidence="1">Cell inner membrane</location>
        <topology evidence="1">Single-pass membrane protein</topology>
        <orientation evidence="1">Cytoplasmic side</orientation>
    </subcellularLocation>
</comment>
<evidence type="ECO:0000256" key="18">
    <source>
        <dbReference type="PIRSR" id="PIRSR639901-2"/>
    </source>
</evidence>
<evidence type="ECO:0000256" key="2">
    <source>
        <dbReference type="ARBA" id="ARBA00004713"/>
    </source>
</evidence>
<evidence type="ECO:0000256" key="16">
    <source>
        <dbReference type="ARBA" id="ARBA00049183"/>
    </source>
</evidence>
<keyword evidence="10 19" id="KW-0812">Transmembrane</keyword>
<dbReference type="Gene3D" id="3.40.50.2000">
    <property type="entry name" value="Glycogen Phosphorylase B"/>
    <property type="match status" value="1"/>
</dbReference>
<proteinExistence type="inferred from homology"/>
<dbReference type="OrthoDB" id="9789797at2"/>
<evidence type="ECO:0000256" key="6">
    <source>
        <dbReference type="ARBA" id="ARBA00012625"/>
    </source>
</evidence>
<comment type="catalytic activity">
    <reaction evidence="14 19">
        <text>alpha-Kdo-(2-&gt;6)-lipid IVA (E. coli) + CMP-3-deoxy-beta-D-manno-octulosonate = alpha-Kdo-(2-&gt;4)-alpha-Kdo-(2-&gt;6)-lipid IVA (E. coli) + CMP + H(+)</text>
        <dbReference type="Rhea" id="RHEA:28062"/>
        <dbReference type="ChEBI" id="CHEBI:15378"/>
        <dbReference type="ChEBI" id="CHEBI:60364"/>
        <dbReference type="ChEBI" id="CHEBI:60365"/>
        <dbReference type="ChEBI" id="CHEBI:60377"/>
        <dbReference type="ChEBI" id="CHEBI:85987"/>
        <dbReference type="EC" id="2.4.99.13"/>
    </reaction>
</comment>
<accession>A0A3B0PPU3</accession>
<comment type="pathway">
    <text evidence="2 19">Bacterial outer membrane biogenesis; LPS core biosynthesis.</text>
</comment>
<keyword evidence="22" id="KW-1185">Reference proteome</keyword>
<feature type="site" description="Transition state stabilizer" evidence="18">
    <location>
        <position position="141"/>
    </location>
</feature>
<gene>
    <name evidence="19 21" type="primary">waaA</name>
    <name evidence="21" type="ORF">C834K_0630</name>
</gene>
<dbReference type="AlphaFoldDB" id="A0A3B0PPU3"/>
<keyword evidence="12 19" id="KW-0448">Lipopolysaccharide biosynthesis</keyword>
<evidence type="ECO:0000256" key="5">
    <source>
        <dbReference type="ARBA" id="ARBA00012623"/>
    </source>
</evidence>
<evidence type="ECO:0000256" key="4">
    <source>
        <dbReference type="ARBA" id="ARBA00012621"/>
    </source>
</evidence>
<dbReference type="GO" id="GO:0009244">
    <property type="term" value="P:lipopolysaccharide core region biosynthetic process"/>
    <property type="evidence" value="ECO:0007669"/>
    <property type="project" value="UniProtKB-UniRule"/>
</dbReference>
<dbReference type="UniPathway" id="UPA00958"/>
<dbReference type="Pfam" id="PF04413">
    <property type="entry name" value="Glycos_transf_N"/>
    <property type="match status" value="1"/>
</dbReference>
<dbReference type="RefSeq" id="WP_117274382.1">
    <property type="nucleotide sequence ID" value="NZ_LS992154.1"/>
</dbReference>
<dbReference type="KEGG" id="chla:C834K_0630"/>
<evidence type="ECO:0000256" key="17">
    <source>
        <dbReference type="PIRSR" id="PIRSR639901-1"/>
    </source>
</evidence>
<dbReference type="GO" id="GO:0043842">
    <property type="term" value="F:Kdo transferase activity"/>
    <property type="evidence" value="ECO:0007669"/>
    <property type="project" value="UniProtKB-EC"/>
</dbReference>
<dbReference type="SUPFAM" id="SSF53756">
    <property type="entry name" value="UDP-Glycosyltransferase/glycogen phosphorylase"/>
    <property type="match status" value="1"/>
</dbReference>
<keyword evidence="9 19" id="KW-0808">Transferase</keyword>
<evidence type="ECO:0000256" key="12">
    <source>
        <dbReference type="ARBA" id="ARBA00022985"/>
    </source>
</evidence>
<keyword evidence="8" id="KW-1003">Cell membrane</keyword>
<comment type="similarity">
    <text evidence="3">Belongs to the glycosyltransferase group 1 family. Glycosyltransferase 30 subfamily.</text>
</comment>
<dbReference type="EC" id="2.4.99.14" evidence="6 19"/>
<dbReference type="EMBL" id="LS992154">
    <property type="protein sequence ID" value="SYX09080.1"/>
    <property type="molecule type" value="Genomic_DNA"/>
</dbReference>
<dbReference type="NCBIfam" id="NF004389">
    <property type="entry name" value="PRK05749.1-5"/>
    <property type="match status" value="1"/>
</dbReference>
<evidence type="ECO:0000313" key="21">
    <source>
        <dbReference type="EMBL" id="SYX09080.1"/>
    </source>
</evidence>
<evidence type="ECO:0000256" key="13">
    <source>
        <dbReference type="ARBA" id="ARBA00022989"/>
    </source>
</evidence>
<feature type="transmembrane region" description="Helical" evidence="19">
    <location>
        <begin position="12"/>
        <end position="31"/>
    </location>
</feature>
<comment type="function">
    <text evidence="19">Involved in lipopolysaccharide (LPS) biosynthesis. Catalyzes the transfer of 3-deoxy-D-manno-octulosonate (Kdo) residue(s) from CMP-Kdo to lipid IV(A), the tetraacyldisaccharide-1,4'-bisphosphate precursor of lipid A.</text>
</comment>
<dbReference type="Gene3D" id="3.40.50.11720">
    <property type="entry name" value="3-Deoxy-D-manno-octulosonic-acid transferase, N-terminal domain"/>
    <property type="match status" value="1"/>
</dbReference>
<protein>
    <recommendedName>
        <fullName evidence="7 19">3-deoxy-D-manno-octulosonic acid transferase</fullName>
        <shortName evidence="19">Kdo transferase</shortName>
        <ecNumber evidence="4 19">2.4.99.12</ecNumber>
        <ecNumber evidence="5 19">2.4.99.13</ecNumber>
        <ecNumber evidence="6 19">2.4.99.14</ecNumber>
    </recommendedName>
    <alternativeName>
        <fullName evidence="19">Lipid IV(A) 3-deoxy-D-manno-octulosonic acid transferase</fullName>
    </alternativeName>
</protein>
<keyword evidence="11" id="KW-0735">Signal-anchor</keyword>
<organism evidence="21 22">
    <name type="scientific">Chlamydia poikilotherma</name>
    <dbReference type="NCBI Taxonomy" id="1967783"/>
    <lineage>
        <taxon>Bacteria</taxon>
        <taxon>Pseudomonadati</taxon>
        <taxon>Chlamydiota</taxon>
        <taxon>Chlamydiia</taxon>
        <taxon>Chlamydiales</taxon>
        <taxon>Chlamydiaceae</taxon>
        <taxon>Chlamydia/Chlamydophila group</taxon>
        <taxon>Chlamydia</taxon>
    </lineage>
</organism>
<evidence type="ECO:0000256" key="10">
    <source>
        <dbReference type="ARBA" id="ARBA00022692"/>
    </source>
</evidence>
<evidence type="ECO:0000256" key="8">
    <source>
        <dbReference type="ARBA" id="ARBA00022475"/>
    </source>
</evidence>
<dbReference type="EC" id="2.4.99.13" evidence="5 19"/>
<dbReference type="GO" id="GO:0009245">
    <property type="term" value="P:lipid A biosynthetic process"/>
    <property type="evidence" value="ECO:0007669"/>
    <property type="project" value="TreeGrafter"/>
</dbReference>
<evidence type="ECO:0000256" key="15">
    <source>
        <dbReference type="ARBA" id="ARBA00034413"/>
    </source>
</evidence>
<comment type="catalytic activity">
    <reaction evidence="15 19">
        <text>alpha-Kdo-(2-&gt;4)-alpha-Kdo-(2-&gt;6)-lipid IVA (E. coli) + CMP-3-deoxy-beta-D-manno-octulosonate = alpha-Kdo-(2-&gt;8)-alpha-Kdo-(2-&gt;4)-alpha-Kdo-(2-&gt;6)-lipid IVA (E. coli) + CMP + H(+)</text>
        <dbReference type="Rhea" id="RHEA:28154"/>
        <dbReference type="ChEBI" id="CHEBI:15378"/>
        <dbReference type="ChEBI" id="CHEBI:60365"/>
        <dbReference type="ChEBI" id="CHEBI:60377"/>
        <dbReference type="ChEBI" id="CHEBI:85987"/>
        <dbReference type="ChEBI" id="CHEBI:86234"/>
        <dbReference type="EC" id="2.4.99.14"/>
    </reaction>
</comment>
<name>A0A3B0PPU3_9CHLA</name>
<evidence type="ECO:0000256" key="9">
    <source>
        <dbReference type="ARBA" id="ARBA00022679"/>
    </source>
</evidence>